<dbReference type="Gene3D" id="2.60.40.1320">
    <property type="entry name" value="SRS domain"/>
    <property type="match status" value="2"/>
</dbReference>
<dbReference type="SUPFAM" id="SSF74877">
    <property type="entry name" value="Major surface antigen p30, SAG1"/>
    <property type="match status" value="2"/>
</dbReference>
<dbReference type="AlphaFoldDB" id="A0A086QMM9"/>
<gene>
    <name evidence="2" type="ORF">TGMAS_224750</name>
</gene>
<dbReference type="GO" id="GO:0016020">
    <property type="term" value="C:membrane"/>
    <property type="evidence" value="ECO:0007669"/>
    <property type="project" value="InterPro"/>
</dbReference>
<feature type="domain" description="SRS" evidence="1">
    <location>
        <begin position="226"/>
        <end position="362"/>
    </location>
</feature>
<dbReference type="VEuPathDB" id="ToxoDB:TGMAS_224750"/>
<evidence type="ECO:0000313" key="3">
    <source>
        <dbReference type="Proteomes" id="UP000028821"/>
    </source>
</evidence>
<name>A0A086QMM9_TOXGO</name>
<sequence>MARTARVEQRRGGFKSKARKFVAVCVGGVLLLSGGQAAADYLREGAAQRSLEALQEDATHTGPVFSGQTASCTLTGDTRRAQAQAATSLTLSKEKLTITLRCSGANNQAVPKDMQQVCSETSGEATVAKCKDANGKRITLQSLLGSSPEAVWKKSNTTTEDKNNGEEWTLELKESDLPLTDKAFFVGCDKSTASATRPEASVKETSAECKVDVNVKARPSSVADNNVVTCAYGNESNPEPLKVEMTTVKNTLTIQCGSQGSLSPTTYETQYCDPQEALENCTEKKFEEILPAFVTSWWSEGADKTSAKLKIPETDFPQSEQQFRVQCIPKDTVADPPTIQGKNEDDTETAARMSACNVIVTVMAGSSASSSGQMVATAAGAAALTGLFIGLL</sequence>
<dbReference type="InterPro" id="IPR028352">
    <property type="entry name" value="Surface_antig_SAG1"/>
</dbReference>
<feature type="domain" description="SRS" evidence="1">
    <location>
        <begin position="68"/>
        <end position="215"/>
    </location>
</feature>
<comment type="caution">
    <text evidence="2">The sequence shown here is derived from an EMBL/GenBank/DDBJ whole genome shotgun (WGS) entry which is preliminary data.</text>
</comment>
<reference evidence="2 3" key="1">
    <citation type="submission" date="2014-04" db="EMBL/GenBank/DDBJ databases">
        <authorList>
            <person name="Sibley D."/>
            <person name="Venepally P."/>
            <person name="Karamycheva S."/>
            <person name="Hadjithomas M."/>
            <person name="Khan A."/>
            <person name="Brunk B."/>
            <person name="Roos D."/>
            <person name="Caler E."/>
            <person name="Lorenzi H."/>
        </authorList>
    </citation>
    <scope>NUCLEOTIDE SEQUENCE [LARGE SCALE GENOMIC DNA]</scope>
    <source>
        <strain evidence="2 3">MAS</strain>
    </source>
</reference>
<organism evidence="2 3">
    <name type="scientific">Toxoplasma gondii MAS</name>
    <dbReference type="NCBI Taxonomy" id="943118"/>
    <lineage>
        <taxon>Eukaryota</taxon>
        <taxon>Sar</taxon>
        <taxon>Alveolata</taxon>
        <taxon>Apicomplexa</taxon>
        <taxon>Conoidasida</taxon>
        <taxon>Coccidia</taxon>
        <taxon>Eucoccidiorida</taxon>
        <taxon>Eimeriorina</taxon>
        <taxon>Sarcocystidae</taxon>
        <taxon>Toxoplasma</taxon>
    </lineage>
</organism>
<dbReference type="EMBL" id="AEXC02001337">
    <property type="protein sequence ID" value="KFH13861.1"/>
    <property type="molecule type" value="Genomic_DNA"/>
</dbReference>
<dbReference type="Pfam" id="PF04092">
    <property type="entry name" value="SAG"/>
    <property type="match status" value="2"/>
</dbReference>
<evidence type="ECO:0000259" key="1">
    <source>
        <dbReference type="Pfam" id="PF04092"/>
    </source>
</evidence>
<dbReference type="PRINTS" id="PR01801">
    <property type="entry name" value="SURFCEANTIGN"/>
</dbReference>
<dbReference type="InterPro" id="IPR007226">
    <property type="entry name" value="SRS_dom"/>
</dbReference>
<protein>
    <submittedName>
        <fullName evidence="2">SAG-related sequence SRS40F</fullName>
    </submittedName>
</protein>
<accession>A0A086QMM9</accession>
<proteinExistence type="predicted"/>
<dbReference type="InterPro" id="IPR036755">
    <property type="entry name" value="SRS_dom_sf"/>
</dbReference>
<evidence type="ECO:0000313" key="2">
    <source>
        <dbReference type="EMBL" id="KFH13861.1"/>
    </source>
</evidence>
<dbReference type="Proteomes" id="UP000028821">
    <property type="component" value="Unassembled WGS sequence"/>
</dbReference>